<dbReference type="EMBL" id="MN740215">
    <property type="protein sequence ID" value="QHT94116.1"/>
    <property type="molecule type" value="Genomic_DNA"/>
</dbReference>
<sequence>MYQLLVPIGFVGVVFYLHNQYEKYILNNNCLHNGTFDDFYIVNIKNDCII</sequence>
<dbReference type="AlphaFoldDB" id="A0A6C0INV4"/>
<proteinExistence type="predicted"/>
<name>A0A6C0INV4_9ZZZZ</name>
<reference evidence="1" key="1">
    <citation type="journal article" date="2020" name="Nature">
        <title>Giant virus diversity and host interactions through global metagenomics.</title>
        <authorList>
            <person name="Schulz F."/>
            <person name="Roux S."/>
            <person name="Paez-Espino D."/>
            <person name="Jungbluth S."/>
            <person name="Walsh D.A."/>
            <person name="Denef V.J."/>
            <person name="McMahon K.D."/>
            <person name="Konstantinidis K.T."/>
            <person name="Eloe-Fadrosh E.A."/>
            <person name="Kyrpides N.C."/>
            <person name="Woyke T."/>
        </authorList>
    </citation>
    <scope>NUCLEOTIDE SEQUENCE</scope>
    <source>
        <strain evidence="1">GVMAG-M-3300024258-14</strain>
    </source>
</reference>
<organism evidence="1">
    <name type="scientific">viral metagenome</name>
    <dbReference type="NCBI Taxonomy" id="1070528"/>
    <lineage>
        <taxon>unclassified sequences</taxon>
        <taxon>metagenomes</taxon>
        <taxon>organismal metagenomes</taxon>
    </lineage>
</organism>
<evidence type="ECO:0000313" key="1">
    <source>
        <dbReference type="EMBL" id="QHT94116.1"/>
    </source>
</evidence>
<accession>A0A6C0INV4</accession>
<protein>
    <submittedName>
        <fullName evidence="1">Uncharacterized protein</fullName>
    </submittedName>
</protein>